<sequence>MAVPCEFIFSAFLVIITGLLFIDLVPLQETMRCPANYTNATECPEVYYSSSYQLARERFLAAAEAAHAQVEHHLITKRGSEEYYMDTAFFLGKQKDKLLVHTSGTHGVEGYTGSAIQVKLLHEWNETALSGPSILFVHAVNPHGMAHFRRFNEENVDLNRNYLSTEEWSAVKARDVNIVGYEDLRSLLVPKEPPRFIDRYLFFYVAAKALARHGFTKLKRAIVTGQYHDPAGISYGGDREQKSISVLREVLKKHSALTGATEAVYIDVHTGLGSTGVDTMMVRSNEEAEKGRKVFPGVRIGNSQIAVSGPSAGYDLVFGIIHPVAELGPNTLAVTEEFGTVNPFFVARAVILENAAYQLCRGSYVHAVMQSWMRDVFYPQEIHYKRATLKLGSEAFWAAWRYLAESQA</sequence>
<name>A0A640KNJ0_LEITA</name>
<comment type="caution">
    <text evidence="2">The sequence shown here is derived from an EMBL/GenBank/DDBJ whole genome shotgun (WGS) entry which is preliminary data.</text>
</comment>
<evidence type="ECO:0008006" key="4">
    <source>
        <dbReference type="Google" id="ProtNLM"/>
    </source>
</evidence>
<feature type="transmembrane region" description="Helical" evidence="1">
    <location>
        <begin position="7"/>
        <end position="27"/>
    </location>
</feature>
<organism evidence="2 3">
    <name type="scientific">Leishmania tarentolae</name>
    <name type="common">Sauroleishmania tarentolae</name>
    <dbReference type="NCBI Taxonomy" id="5689"/>
    <lineage>
        <taxon>Eukaryota</taxon>
        <taxon>Discoba</taxon>
        <taxon>Euglenozoa</taxon>
        <taxon>Kinetoplastea</taxon>
        <taxon>Metakinetoplastina</taxon>
        <taxon>Trypanosomatida</taxon>
        <taxon>Trypanosomatidae</taxon>
        <taxon>Leishmaniinae</taxon>
        <taxon>Leishmania</taxon>
        <taxon>lizard Leishmania</taxon>
    </lineage>
</organism>
<dbReference type="OrthoDB" id="270449at2759"/>
<evidence type="ECO:0000313" key="3">
    <source>
        <dbReference type="Proteomes" id="UP000419144"/>
    </source>
</evidence>
<dbReference type="AlphaFoldDB" id="A0A640KNJ0"/>
<evidence type="ECO:0000256" key="1">
    <source>
        <dbReference type="SAM" id="Phobius"/>
    </source>
</evidence>
<protein>
    <recommendedName>
        <fullName evidence="4">DUF2817 domain-containing protein</fullName>
    </recommendedName>
</protein>
<dbReference type="Proteomes" id="UP000419144">
    <property type="component" value="Unassembled WGS sequence"/>
</dbReference>
<dbReference type="CDD" id="cd06233">
    <property type="entry name" value="M14-like"/>
    <property type="match status" value="1"/>
</dbReference>
<keyword evidence="3" id="KW-1185">Reference proteome</keyword>
<accession>A0A640KNJ0</accession>
<dbReference type="InterPro" id="IPR021259">
    <property type="entry name" value="DUF2817"/>
</dbReference>
<dbReference type="EMBL" id="BLBS01000043">
    <property type="protein sequence ID" value="GET90908.1"/>
    <property type="molecule type" value="Genomic_DNA"/>
</dbReference>
<gene>
    <name evidence="2" type="ORF">LtaPh_3029800</name>
</gene>
<proteinExistence type="predicted"/>
<keyword evidence="1" id="KW-0812">Transmembrane</keyword>
<dbReference type="VEuPathDB" id="TriTrypDB:LtaPh_3029800"/>
<dbReference type="Pfam" id="PF10994">
    <property type="entry name" value="DUF2817"/>
    <property type="match status" value="1"/>
</dbReference>
<dbReference type="Gene3D" id="3.40.630.10">
    <property type="entry name" value="Zn peptidases"/>
    <property type="match status" value="1"/>
</dbReference>
<reference evidence="2" key="1">
    <citation type="submission" date="2019-11" db="EMBL/GenBank/DDBJ databases">
        <title>Leishmania tarentolae CDS.</title>
        <authorList>
            <person name="Goto Y."/>
            <person name="Yamagishi J."/>
        </authorList>
    </citation>
    <scope>NUCLEOTIDE SEQUENCE [LARGE SCALE GENOMIC DNA]</scope>
    <source>
        <strain evidence="2">Parrot Tar II</strain>
    </source>
</reference>
<keyword evidence="1" id="KW-1133">Transmembrane helix</keyword>
<evidence type="ECO:0000313" key="2">
    <source>
        <dbReference type="EMBL" id="GET90908.1"/>
    </source>
</evidence>
<dbReference type="SUPFAM" id="SSF53187">
    <property type="entry name" value="Zn-dependent exopeptidases"/>
    <property type="match status" value="1"/>
</dbReference>
<keyword evidence="1" id="KW-0472">Membrane</keyword>